<sequence>MVFSLEQFVRGQGWQSITSNSDNEVPKPRQVYEVKAVCHPGAWRVKARVFGTSQGIPFDYSQASMERRVAQDECDRRPQ</sequence>
<dbReference type="AlphaFoldDB" id="A0A840QF12"/>
<name>A0A840QF12_9PSEU</name>
<comment type="caution">
    <text evidence="1">The sequence shown here is derived from an EMBL/GenBank/DDBJ whole genome shotgun (WGS) entry which is preliminary data.</text>
</comment>
<accession>A0A840QF12</accession>
<evidence type="ECO:0000313" key="2">
    <source>
        <dbReference type="Proteomes" id="UP000584374"/>
    </source>
</evidence>
<proteinExistence type="predicted"/>
<dbReference type="EMBL" id="JACHIW010000002">
    <property type="protein sequence ID" value="MBB5159414.1"/>
    <property type="molecule type" value="Genomic_DNA"/>
</dbReference>
<dbReference type="Proteomes" id="UP000584374">
    <property type="component" value="Unassembled WGS sequence"/>
</dbReference>
<organism evidence="1 2">
    <name type="scientific">Saccharopolyspora phatthalungensis</name>
    <dbReference type="NCBI Taxonomy" id="664693"/>
    <lineage>
        <taxon>Bacteria</taxon>
        <taxon>Bacillati</taxon>
        <taxon>Actinomycetota</taxon>
        <taxon>Actinomycetes</taxon>
        <taxon>Pseudonocardiales</taxon>
        <taxon>Pseudonocardiaceae</taxon>
        <taxon>Saccharopolyspora</taxon>
    </lineage>
</organism>
<reference evidence="1 2" key="1">
    <citation type="submission" date="2020-08" db="EMBL/GenBank/DDBJ databases">
        <title>Sequencing the genomes of 1000 actinobacteria strains.</title>
        <authorList>
            <person name="Klenk H.-P."/>
        </authorList>
    </citation>
    <scope>NUCLEOTIDE SEQUENCE [LARGE SCALE GENOMIC DNA]</scope>
    <source>
        <strain evidence="1 2">DSM 45584</strain>
    </source>
</reference>
<dbReference type="RefSeq" id="WP_184731799.1">
    <property type="nucleotide sequence ID" value="NZ_JACHIW010000002.1"/>
</dbReference>
<evidence type="ECO:0000313" key="1">
    <source>
        <dbReference type="EMBL" id="MBB5159414.1"/>
    </source>
</evidence>
<protein>
    <submittedName>
        <fullName evidence="1">Uncharacterized protein</fullName>
    </submittedName>
</protein>
<gene>
    <name evidence="1" type="ORF">BJ970_007013</name>
</gene>
<keyword evidence="2" id="KW-1185">Reference proteome</keyword>